<organism evidence="1 2">
    <name type="scientific">Komagataeibacter diospyri</name>
    <dbReference type="NCBI Taxonomy" id="1932662"/>
    <lineage>
        <taxon>Bacteria</taxon>
        <taxon>Pseudomonadati</taxon>
        <taxon>Pseudomonadota</taxon>
        <taxon>Alphaproteobacteria</taxon>
        <taxon>Acetobacterales</taxon>
        <taxon>Acetobacteraceae</taxon>
        <taxon>Komagataeibacter</taxon>
    </lineage>
</organism>
<evidence type="ECO:0000313" key="1">
    <source>
        <dbReference type="EMBL" id="GCE83027.1"/>
    </source>
</evidence>
<accession>A0A4P5NRH5</accession>
<dbReference type="RefSeq" id="WP_141260417.1">
    <property type="nucleotide sequence ID" value="NZ_BDLU01000032.1"/>
</dbReference>
<protein>
    <submittedName>
        <fullName evidence="1">Uncharacterized protein</fullName>
    </submittedName>
</protein>
<evidence type="ECO:0000313" key="2">
    <source>
        <dbReference type="Proteomes" id="UP000315095"/>
    </source>
</evidence>
<dbReference type="AlphaFoldDB" id="A0A4P5NRH5"/>
<dbReference type="Proteomes" id="UP000315095">
    <property type="component" value="Unassembled WGS sequence"/>
</dbReference>
<keyword evidence="2" id="KW-1185">Reference proteome</keyword>
<sequence>MKTVHIGMRQKVLDAHRDAIRYTHAPAVPATTVRRFMPGLKRQSHVTRILNDLVRSGMLARFGYDDHGRFITTYGMPQKMGALP</sequence>
<proteinExistence type="predicted"/>
<reference evidence="2" key="1">
    <citation type="submission" date="2017-01" db="EMBL/GenBank/DDBJ databases">
        <title>Komagataeibacter sp. MSKU9 whole genome sequencing project.</title>
        <authorList>
            <person name="Matsutani M."/>
            <person name="Naloka K."/>
            <person name="Theeragool G."/>
            <person name="Yakushi T."/>
            <person name="Matsushita K."/>
        </authorList>
    </citation>
    <scope>NUCLEOTIDE SEQUENCE [LARGE SCALE GENOMIC DNA]</scope>
    <source>
        <strain evidence="2">MSKU9</strain>
    </source>
</reference>
<dbReference type="EMBL" id="BDLU01000032">
    <property type="protein sequence ID" value="GCE83027.1"/>
    <property type="molecule type" value="Genomic_DNA"/>
</dbReference>
<gene>
    <name evidence="1" type="ORF">MSKU9_1168</name>
</gene>
<comment type="caution">
    <text evidence="1">The sequence shown here is derived from an EMBL/GenBank/DDBJ whole genome shotgun (WGS) entry which is preliminary data.</text>
</comment>
<dbReference type="OrthoDB" id="7278856at2"/>
<name>A0A4P5NRH5_9PROT</name>